<evidence type="ECO:0000313" key="2">
    <source>
        <dbReference type="EMBL" id="RJF92145.1"/>
    </source>
</evidence>
<keyword evidence="3" id="KW-1185">Reference proteome</keyword>
<name>A0A3A3FLA0_9BURK</name>
<accession>A0A3A3FLA0</accession>
<sequence>MTLNSVQDTSVSQAFYASPERGGGGRRISFAHAPTSKAPVQAAPFPSSSLAWLLNAMDKVVQSAPMVVQHYLGVAGRCERKISRATDLDQLYDANTFSILKRTEAAKPSPRTSKTYTWKSDTGLRLSAHEAWRLLDGLDMVDGVKKVHVDKAREFAKHAQWANKSIGLDKLAQQLDSRLCSVNVKQGYKGALNEYSGTLVVTGTDRDGERKAILCRYEMKRSALRWQVHQNGQRTLGYVELGEGWETHHYDGKEMKRFEEFMSRPGDIAAKFDASRIIIPLDDLDLLDAALRRDG</sequence>
<gene>
    <name evidence="2" type="ORF">D3871_26240</name>
</gene>
<dbReference type="RefSeq" id="WP_119772031.1">
    <property type="nucleotide sequence ID" value="NZ_QYUO01000003.1"/>
</dbReference>
<organism evidence="2 3">
    <name type="scientific">Noviherbaspirillum saxi</name>
    <dbReference type="NCBI Taxonomy" id="2320863"/>
    <lineage>
        <taxon>Bacteria</taxon>
        <taxon>Pseudomonadati</taxon>
        <taxon>Pseudomonadota</taxon>
        <taxon>Betaproteobacteria</taxon>
        <taxon>Burkholderiales</taxon>
        <taxon>Oxalobacteraceae</taxon>
        <taxon>Noviherbaspirillum</taxon>
    </lineage>
</organism>
<dbReference type="AlphaFoldDB" id="A0A3A3FLA0"/>
<protein>
    <submittedName>
        <fullName evidence="2">Uncharacterized protein</fullName>
    </submittedName>
</protein>
<comment type="caution">
    <text evidence="2">The sequence shown here is derived from an EMBL/GenBank/DDBJ whole genome shotgun (WGS) entry which is preliminary data.</text>
</comment>
<dbReference type="EMBL" id="QYUO01000003">
    <property type="protein sequence ID" value="RJF92145.1"/>
    <property type="molecule type" value="Genomic_DNA"/>
</dbReference>
<feature type="compositionally biased region" description="Polar residues" evidence="1">
    <location>
        <begin position="1"/>
        <end position="15"/>
    </location>
</feature>
<dbReference type="Proteomes" id="UP000265955">
    <property type="component" value="Unassembled WGS sequence"/>
</dbReference>
<evidence type="ECO:0000256" key="1">
    <source>
        <dbReference type="SAM" id="MobiDB-lite"/>
    </source>
</evidence>
<evidence type="ECO:0000313" key="3">
    <source>
        <dbReference type="Proteomes" id="UP000265955"/>
    </source>
</evidence>
<proteinExistence type="predicted"/>
<reference evidence="3" key="1">
    <citation type="submission" date="2018-09" db="EMBL/GenBank/DDBJ databases">
        <authorList>
            <person name="Zhu H."/>
        </authorList>
    </citation>
    <scope>NUCLEOTIDE SEQUENCE [LARGE SCALE GENOMIC DNA]</scope>
    <source>
        <strain evidence="3">K1R23-30</strain>
    </source>
</reference>
<feature type="region of interest" description="Disordered" evidence="1">
    <location>
        <begin position="1"/>
        <end position="30"/>
    </location>
</feature>